<dbReference type="Pfam" id="PF07727">
    <property type="entry name" value="RVT_2"/>
    <property type="match status" value="1"/>
</dbReference>
<dbReference type="CDD" id="cd09272">
    <property type="entry name" value="RNase_HI_RT_Ty1"/>
    <property type="match status" value="1"/>
</dbReference>
<evidence type="ECO:0000256" key="1">
    <source>
        <dbReference type="SAM" id="SignalP"/>
    </source>
</evidence>
<organism evidence="3">
    <name type="scientific">Salix viminalis</name>
    <name type="common">Common osier</name>
    <name type="synonym">Basket willow</name>
    <dbReference type="NCBI Taxonomy" id="40686"/>
    <lineage>
        <taxon>Eukaryota</taxon>
        <taxon>Viridiplantae</taxon>
        <taxon>Streptophyta</taxon>
        <taxon>Embryophyta</taxon>
        <taxon>Tracheophyta</taxon>
        <taxon>Spermatophyta</taxon>
        <taxon>Magnoliopsida</taxon>
        <taxon>eudicotyledons</taxon>
        <taxon>Gunneridae</taxon>
        <taxon>Pentapetalae</taxon>
        <taxon>rosids</taxon>
        <taxon>fabids</taxon>
        <taxon>Malpighiales</taxon>
        <taxon>Salicaceae</taxon>
        <taxon>Saliceae</taxon>
        <taxon>Salix</taxon>
    </lineage>
</organism>
<evidence type="ECO:0000313" key="3">
    <source>
        <dbReference type="EMBL" id="VFU64053.1"/>
    </source>
</evidence>
<gene>
    <name evidence="3" type="ORF">SVIM_LOCUS489966</name>
</gene>
<dbReference type="AlphaFoldDB" id="A0A6N2ND41"/>
<evidence type="ECO:0000259" key="2">
    <source>
        <dbReference type="Pfam" id="PF07727"/>
    </source>
</evidence>
<keyword evidence="1" id="KW-0732">Signal</keyword>
<sequence length="508" mass="57090">MANMRVVLFFILILLFFSTFETRSIDRISHRGDRSLIESAQEMLKESIVRHELIGGFNKSFRLSPGAIRLTSFDPMVSKNISSTLSFNTMCQKLYGYIDGSTPMPLILQLIVCGNKFQSGGGGEFMSKQLQSHFINVVFITNYHVPIPQLRMVEAFSTIVFIINRLPMLVLIGTSPFEILYGKAQFTLSFVYSDASVLHTYEITTNINLSLEVFLAFFLDIIPPTKAFDALILFLIEYLLHDMQGSSFGAIDTLKAYVVAKVSRGRHLRQLVVKNAFLHGVLQETMYMEQPSCYVNPSLPNHVCRLHKAIYGLKQTPRNTESLIDKLIKQLNTKFSMKDLDSFHYFSALEVTHSATNLFLSQVKYEKDLVLTNLLESKPVGTSMVVSHHLTAEGTPFPSITTYHSLVGALQYLTITRPDISHVVNSFFQFMHAPKAHHLHAVKSILRYVKGTLHFGLLISPSTNLTISTFSDANWAGCPDTSRSTSGCAIFLDDNLVSWTSKKQPTVS</sequence>
<dbReference type="EMBL" id="CAADRP010002240">
    <property type="protein sequence ID" value="VFU64053.1"/>
    <property type="molecule type" value="Genomic_DNA"/>
</dbReference>
<dbReference type="InterPro" id="IPR043502">
    <property type="entry name" value="DNA/RNA_pol_sf"/>
</dbReference>
<dbReference type="InterPro" id="IPR013103">
    <property type="entry name" value="RVT_2"/>
</dbReference>
<accession>A0A6N2ND41</accession>
<feature type="signal peptide" evidence="1">
    <location>
        <begin position="1"/>
        <end position="22"/>
    </location>
</feature>
<dbReference type="SUPFAM" id="SSF56672">
    <property type="entry name" value="DNA/RNA polymerases"/>
    <property type="match status" value="1"/>
</dbReference>
<proteinExistence type="predicted"/>
<protein>
    <recommendedName>
        <fullName evidence="2">Reverse transcriptase Ty1/copia-type domain-containing protein</fullName>
    </recommendedName>
</protein>
<feature type="chain" id="PRO_5026652175" description="Reverse transcriptase Ty1/copia-type domain-containing protein" evidence="1">
    <location>
        <begin position="23"/>
        <end position="508"/>
    </location>
</feature>
<name>A0A6N2ND41_SALVM</name>
<dbReference type="PANTHER" id="PTHR11439">
    <property type="entry name" value="GAG-POL-RELATED RETROTRANSPOSON"/>
    <property type="match status" value="1"/>
</dbReference>
<feature type="domain" description="Reverse transcriptase Ty1/copia-type" evidence="2">
    <location>
        <begin position="253"/>
        <end position="332"/>
    </location>
</feature>
<dbReference type="PANTHER" id="PTHR11439:SF455">
    <property type="entry name" value="RLK (RECEPTOR-LIKE PROTEIN KINASE) 8, PUTATIVE-RELATED"/>
    <property type="match status" value="1"/>
</dbReference>
<reference evidence="3" key="1">
    <citation type="submission" date="2019-03" db="EMBL/GenBank/DDBJ databases">
        <authorList>
            <person name="Mank J."/>
            <person name="Almeida P."/>
        </authorList>
    </citation>
    <scope>NUCLEOTIDE SEQUENCE</scope>
    <source>
        <strain evidence="3">78183</strain>
    </source>
</reference>